<dbReference type="Gene3D" id="3.90.79.10">
    <property type="entry name" value="Nucleoside Triphosphate Pyrophosphohydrolase"/>
    <property type="match status" value="1"/>
</dbReference>
<organism evidence="5 6">
    <name type="scientific">Lederbergia citrisecunda</name>
    <dbReference type="NCBI Taxonomy" id="2833583"/>
    <lineage>
        <taxon>Bacteria</taxon>
        <taxon>Bacillati</taxon>
        <taxon>Bacillota</taxon>
        <taxon>Bacilli</taxon>
        <taxon>Bacillales</taxon>
        <taxon>Bacillaceae</taxon>
        <taxon>Lederbergia</taxon>
    </lineage>
</organism>
<comment type="caution">
    <text evidence="5">The sequence shown here is derived from an EMBL/GenBank/DDBJ whole genome shotgun (WGS) entry which is preliminary data.</text>
</comment>
<proteinExistence type="inferred from homology"/>
<dbReference type="PANTHER" id="PTHR43046:SF2">
    <property type="entry name" value="8-OXO-DGTP DIPHOSPHATASE-RELATED"/>
    <property type="match status" value="1"/>
</dbReference>
<evidence type="ECO:0000259" key="4">
    <source>
        <dbReference type="PROSITE" id="PS51462"/>
    </source>
</evidence>
<evidence type="ECO:0000256" key="3">
    <source>
        <dbReference type="RuleBase" id="RU003476"/>
    </source>
</evidence>
<dbReference type="CDD" id="cd02883">
    <property type="entry name" value="NUDIX_Hydrolase"/>
    <property type="match status" value="1"/>
</dbReference>
<dbReference type="PROSITE" id="PS00893">
    <property type="entry name" value="NUDIX_BOX"/>
    <property type="match status" value="1"/>
</dbReference>
<dbReference type="PANTHER" id="PTHR43046">
    <property type="entry name" value="GDP-MANNOSE MANNOSYL HYDROLASE"/>
    <property type="match status" value="1"/>
</dbReference>
<accession>A0A942YLY9</accession>
<evidence type="ECO:0000256" key="1">
    <source>
        <dbReference type="ARBA" id="ARBA00001946"/>
    </source>
</evidence>
<dbReference type="PROSITE" id="PS51462">
    <property type="entry name" value="NUDIX"/>
    <property type="match status" value="1"/>
</dbReference>
<name>A0A942YLY9_9BACI</name>
<keyword evidence="2 3" id="KW-0378">Hydrolase</keyword>
<dbReference type="RefSeq" id="WP_213110729.1">
    <property type="nucleotide sequence ID" value="NZ_JAGYPJ010000001.1"/>
</dbReference>
<dbReference type="Pfam" id="PF00293">
    <property type="entry name" value="NUDIX"/>
    <property type="match status" value="1"/>
</dbReference>
<dbReference type="InterPro" id="IPR000086">
    <property type="entry name" value="NUDIX_hydrolase_dom"/>
</dbReference>
<dbReference type="InterPro" id="IPR020084">
    <property type="entry name" value="NUDIX_hydrolase_CS"/>
</dbReference>
<protein>
    <submittedName>
        <fullName evidence="5">NUDIX hydrolase</fullName>
    </submittedName>
</protein>
<dbReference type="SUPFAM" id="SSF55811">
    <property type="entry name" value="Nudix"/>
    <property type="match status" value="1"/>
</dbReference>
<dbReference type="PRINTS" id="PR00502">
    <property type="entry name" value="NUDIXFAMILY"/>
</dbReference>
<dbReference type="AlphaFoldDB" id="A0A942YLY9"/>
<evidence type="ECO:0000313" key="5">
    <source>
        <dbReference type="EMBL" id="MBS4200120.1"/>
    </source>
</evidence>
<dbReference type="InterPro" id="IPR020476">
    <property type="entry name" value="Nudix_hydrolase"/>
</dbReference>
<feature type="domain" description="Nudix hydrolase" evidence="4">
    <location>
        <begin position="7"/>
        <end position="132"/>
    </location>
</feature>
<dbReference type="EMBL" id="JAGYPJ010000001">
    <property type="protein sequence ID" value="MBS4200120.1"/>
    <property type="molecule type" value="Genomic_DNA"/>
</dbReference>
<keyword evidence="6" id="KW-1185">Reference proteome</keyword>
<sequence length="171" mass="19830">MEYEPPKQTISVSALVMNAKEEVLLIRTHWRSDTWEMPGGNVEVGEPLDKAVCREFFEETGIVIRPIGITGVYFNTTKQVLSVVFKAEYVSGEIRIQPEEIKEAKYIRLNESNIDQYITRPQQKSRTLDAMKSQCFIPYETWEVNPDYNLLTRLHNEKSIEMNCMPPKTNP</sequence>
<evidence type="ECO:0000256" key="2">
    <source>
        <dbReference type="ARBA" id="ARBA00022801"/>
    </source>
</evidence>
<evidence type="ECO:0000313" key="6">
    <source>
        <dbReference type="Proteomes" id="UP000682713"/>
    </source>
</evidence>
<comment type="similarity">
    <text evidence="3">Belongs to the Nudix hydrolase family.</text>
</comment>
<dbReference type="InterPro" id="IPR015797">
    <property type="entry name" value="NUDIX_hydrolase-like_dom_sf"/>
</dbReference>
<comment type="cofactor">
    <cofactor evidence="1">
        <name>Mg(2+)</name>
        <dbReference type="ChEBI" id="CHEBI:18420"/>
    </cofactor>
</comment>
<reference evidence="5 6" key="1">
    <citation type="submission" date="2021-05" db="EMBL/GenBank/DDBJ databases">
        <title>Novel Bacillus species.</title>
        <authorList>
            <person name="Liu G."/>
        </authorList>
    </citation>
    <scope>NUCLEOTIDE SEQUENCE [LARGE SCALE GENOMIC DNA]</scope>
    <source>
        <strain evidence="5 6">FJAT-49732</strain>
    </source>
</reference>
<gene>
    <name evidence="5" type="ORF">KHA93_10795</name>
</gene>
<dbReference type="GO" id="GO:0016787">
    <property type="term" value="F:hydrolase activity"/>
    <property type="evidence" value="ECO:0007669"/>
    <property type="project" value="UniProtKB-KW"/>
</dbReference>
<dbReference type="Proteomes" id="UP000682713">
    <property type="component" value="Unassembled WGS sequence"/>
</dbReference>